<dbReference type="Pfam" id="PF12806">
    <property type="entry name" value="Acyl-CoA_dh_C"/>
    <property type="match status" value="1"/>
</dbReference>
<dbReference type="Gene3D" id="1.10.540.10">
    <property type="entry name" value="Acyl-CoA dehydrogenase/oxidase, N-terminal domain"/>
    <property type="match status" value="1"/>
</dbReference>
<comment type="catalytic activity">
    <reaction evidence="6">
        <text>3-(methylsulfanyl)propanoyl-CoA + oxidized [electron-transfer flavoprotein] + H(+) = 3-(methylsulfanyl)acryloyl-CoA + reduced [electron-transfer flavoprotein]</text>
        <dbReference type="Rhea" id="RHEA:52612"/>
        <dbReference type="Rhea" id="RHEA-COMP:10685"/>
        <dbReference type="Rhea" id="RHEA-COMP:10686"/>
        <dbReference type="ChEBI" id="CHEBI:15378"/>
        <dbReference type="ChEBI" id="CHEBI:57692"/>
        <dbReference type="ChEBI" id="CHEBI:58307"/>
        <dbReference type="ChEBI" id="CHEBI:82815"/>
        <dbReference type="ChEBI" id="CHEBI:84994"/>
        <dbReference type="EC" id="1.3.99.41"/>
    </reaction>
    <physiologicalReaction direction="left-to-right" evidence="6">
        <dbReference type="Rhea" id="RHEA:52613"/>
    </physiologicalReaction>
</comment>
<evidence type="ECO:0000259" key="12">
    <source>
        <dbReference type="Pfam" id="PF02770"/>
    </source>
</evidence>
<dbReference type="EMBL" id="WTYW01000001">
    <property type="protein sequence ID" value="MXO85272.1"/>
    <property type="molecule type" value="Genomic_DNA"/>
</dbReference>
<evidence type="ECO:0000313" key="16">
    <source>
        <dbReference type="Proteomes" id="UP000433104"/>
    </source>
</evidence>
<dbReference type="GO" id="GO:0016627">
    <property type="term" value="F:oxidoreductase activity, acting on the CH-CH group of donors"/>
    <property type="evidence" value="ECO:0007669"/>
    <property type="project" value="InterPro"/>
</dbReference>
<dbReference type="Pfam" id="PF00441">
    <property type="entry name" value="Acyl-CoA_dh_1"/>
    <property type="match status" value="1"/>
</dbReference>
<dbReference type="RefSeq" id="WP_160681684.1">
    <property type="nucleotide sequence ID" value="NZ_WTYW01000001.1"/>
</dbReference>
<dbReference type="Gene3D" id="1.20.140.10">
    <property type="entry name" value="Butyryl-CoA Dehydrogenase, subunit A, domain 3"/>
    <property type="match status" value="1"/>
</dbReference>
<dbReference type="FunFam" id="2.40.110.10:FF:000031">
    <property type="entry name" value="Acyl-CoA dehydrogenase, putative"/>
    <property type="match status" value="1"/>
</dbReference>
<sequence length="601" mass="64735">MPIYTAPTKDARFIINDVLNLASYNNLDGFEQATDDMIEAVVNEAGKFTAEVLAPLNPVGDEKGCVRHEDGSVTTPEGFKEAFEQYRESGWGTVAAPEEFGGQGLPHVLGFAVEEFMSTANMAFAMYPGLTTGAISALIAAGSEEQKQKYVPNMISGKWLGTMNLTEPHCGTDLGLIRTKAEPQADGSYAITGTKIFISAGEHDLTENIIHLVLAKTPGAPDSSKGISLFVVPKVLVNDDGSLGERNGVTCGSIEEKMGIHGNATCVLNYDGAKGWMVGEENRGLAAMFVMMNAARLGVGIQGLSQAEVAYQNAVAYALDRRQGRALTGPADPEAQADPIFVHPDVRRMLMDGKAFTEGMRALCLWGALQVDLTHRGATEEDRERADTLISLLTPVIKGYGTDKGYEVATNMQQVFGGHGYVREWGVEQYVRDARIAMIYEGTNGVQAMDLCGRKLAQKGGAAIQAFFAMCDEEIAAAKDDERLAGLADALDKALGQQKAATMWFMQNAMQNPNNLGAGAHHYMHIMGIVTIGLMWLKMAKVAQAKLAEGTQDEAFYETKVATAQYYMDRFLPDVGALRRKLEAGSGSLMALDEDCFATAA</sequence>
<evidence type="ECO:0000256" key="8">
    <source>
        <dbReference type="ARBA" id="ARBA00066694"/>
    </source>
</evidence>
<organism evidence="15 16">
    <name type="scientific">Parapontixanthobacter aurantiacus</name>
    <dbReference type="NCBI Taxonomy" id="1463599"/>
    <lineage>
        <taxon>Bacteria</taxon>
        <taxon>Pseudomonadati</taxon>
        <taxon>Pseudomonadota</taxon>
        <taxon>Alphaproteobacteria</taxon>
        <taxon>Sphingomonadales</taxon>
        <taxon>Erythrobacteraceae</taxon>
        <taxon>Parapontixanthobacter</taxon>
    </lineage>
</organism>
<protein>
    <recommendedName>
        <fullName evidence="9">3-methylmercaptopropionyl-CoA dehydrogenase</fullName>
        <ecNumber evidence="8">1.3.99.41</ecNumber>
    </recommendedName>
</protein>
<dbReference type="InterPro" id="IPR025878">
    <property type="entry name" value="Acyl-CoA_dh-like_C_dom"/>
</dbReference>
<dbReference type="OrthoDB" id="9807883at2"/>
<keyword evidence="4 10" id="KW-0274">FAD</keyword>
<dbReference type="Pfam" id="PF02770">
    <property type="entry name" value="Acyl-CoA_dh_M"/>
    <property type="match status" value="1"/>
</dbReference>
<dbReference type="Pfam" id="PF02771">
    <property type="entry name" value="Acyl-CoA_dh_N"/>
    <property type="match status" value="1"/>
</dbReference>
<dbReference type="AlphaFoldDB" id="A0A844ZDC6"/>
<dbReference type="InterPro" id="IPR013786">
    <property type="entry name" value="AcylCoA_DH/ox_N"/>
</dbReference>
<evidence type="ECO:0000256" key="3">
    <source>
        <dbReference type="ARBA" id="ARBA00022630"/>
    </source>
</evidence>
<evidence type="ECO:0000313" key="15">
    <source>
        <dbReference type="EMBL" id="MXO85272.1"/>
    </source>
</evidence>
<evidence type="ECO:0000259" key="13">
    <source>
        <dbReference type="Pfam" id="PF02771"/>
    </source>
</evidence>
<dbReference type="InterPro" id="IPR037069">
    <property type="entry name" value="AcylCoA_DH/ox_N_sf"/>
</dbReference>
<feature type="domain" description="Acyl-CoA dehydrogenase/oxidase N-terminal" evidence="13">
    <location>
        <begin position="42"/>
        <end position="158"/>
    </location>
</feature>
<accession>A0A844ZDC6</accession>
<dbReference type="InterPro" id="IPR046373">
    <property type="entry name" value="Acyl-CoA_Oxase/DH_mid-dom_sf"/>
</dbReference>
<dbReference type="InterPro" id="IPR009100">
    <property type="entry name" value="AcylCoA_DH/oxidase_NM_dom_sf"/>
</dbReference>
<keyword evidence="5 10" id="KW-0560">Oxidoreductase</keyword>
<feature type="domain" description="Acetyl-CoA dehydrogenase-like C-terminal" evidence="14">
    <location>
        <begin position="471"/>
        <end position="593"/>
    </location>
</feature>
<feature type="domain" description="Acyl-CoA dehydrogenase/oxidase C-terminal" evidence="11">
    <location>
        <begin position="282"/>
        <end position="451"/>
    </location>
</feature>
<evidence type="ECO:0000259" key="11">
    <source>
        <dbReference type="Pfam" id="PF00441"/>
    </source>
</evidence>
<feature type="domain" description="Acyl-CoA oxidase/dehydrogenase middle" evidence="12">
    <location>
        <begin position="163"/>
        <end position="271"/>
    </location>
</feature>
<dbReference type="GO" id="GO:0050660">
    <property type="term" value="F:flavin adenine dinucleotide binding"/>
    <property type="evidence" value="ECO:0007669"/>
    <property type="project" value="InterPro"/>
</dbReference>
<evidence type="ECO:0000256" key="1">
    <source>
        <dbReference type="ARBA" id="ARBA00001974"/>
    </source>
</evidence>
<evidence type="ECO:0000256" key="4">
    <source>
        <dbReference type="ARBA" id="ARBA00022827"/>
    </source>
</evidence>
<evidence type="ECO:0000256" key="7">
    <source>
        <dbReference type="ARBA" id="ARBA00058683"/>
    </source>
</evidence>
<reference evidence="15 16" key="1">
    <citation type="submission" date="2019-12" db="EMBL/GenBank/DDBJ databases">
        <title>Genomic-based taxomic classification of the family Erythrobacteraceae.</title>
        <authorList>
            <person name="Xu L."/>
        </authorList>
    </citation>
    <scope>NUCLEOTIDE SEQUENCE [LARGE SCALE GENOMIC DNA]</scope>
    <source>
        <strain evidence="15 16">MCCC 1A09962</strain>
    </source>
</reference>
<dbReference type="PANTHER" id="PTHR42803">
    <property type="entry name" value="ACYL-COA DEHYDROGENASE"/>
    <property type="match status" value="1"/>
</dbReference>
<comment type="similarity">
    <text evidence="2 10">Belongs to the acyl-CoA dehydrogenase family.</text>
</comment>
<keyword evidence="3 10" id="KW-0285">Flavoprotein</keyword>
<evidence type="ECO:0000256" key="10">
    <source>
        <dbReference type="RuleBase" id="RU362125"/>
    </source>
</evidence>
<dbReference type="SUPFAM" id="SSF47203">
    <property type="entry name" value="Acyl-CoA dehydrogenase C-terminal domain-like"/>
    <property type="match status" value="1"/>
</dbReference>
<evidence type="ECO:0000256" key="9">
    <source>
        <dbReference type="ARBA" id="ARBA00069043"/>
    </source>
</evidence>
<dbReference type="Gene3D" id="2.40.110.10">
    <property type="entry name" value="Butyryl-CoA Dehydrogenase, subunit A, domain 2"/>
    <property type="match status" value="1"/>
</dbReference>
<evidence type="ECO:0000259" key="14">
    <source>
        <dbReference type="Pfam" id="PF12806"/>
    </source>
</evidence>
<dbReference type="InterPro" id="IPR006091">
    <property type="entry name" value="Acyl-CoA_Oxase/DH_mid-dom"/>
</dbReference>
<dbReference type="Proteomes" id="UP000433104">
    <property type="component" value="Unassembled WGS sequence"/>
</dbReference>
<proteinExistence type="inferred from homology"/>
<name>A0A844ZDC6_9SPHN</name>
<keyword evidence="16" id="KW-1185">Reference proteome</keyword>
<dbReference type="InterPro" id="IPR009075">
    <property type="entry name" value="AcylCo_DH/oxidase_C"/>
</dbReference>
<gene>
    <name evidence="15" type="ORF">GRI38_04445</name>
</gene>
<dbReference type="EC" id="1.3.99.41" evidence="8"/>
<evidence type="ECO:0000256" key="5">
    <source>
        <dbReference type="ARBA" id="ARBA00023002"/>
    </source>
</evidence>
<evidence type="ECO:0000256" key="6">
    <source>
        <dbReference type="ARBA" id="ARBA00051388"/>
    </source>
</evidence>
<dbReference type="SUPFAM" id="SSF56645">
    <property type="entry name" value="Acyl-CoA dehydrogenase NM domain-like"/>
    <property type="match status" value="1"/>
</dbReference>
<comment type="cofactor">
    <cofactor evidence="1 10">
        <name>FAD</name>
        <dbReference type="ChEBI" id="CHEBI:57692"/>
    </cofactor>
</comment>
<comment type="function">
    <text evidence="7">Involved in the assimilation of dimethylsulphoniopropionate (DMSP), an important compound in the fixation of carbon in marine phytoplankton, by mediating the conversion of 3-(methylthio)propanoyl-CoA (MMPA-CoA) to 3-(methylthio)acryloyl-CoA (MTA-CoA).</text>
</comment>
<dbReference type="InterPro" id="IPR052166">
    <property type="entry name" value="Diverse_Acyl-CoA_DH"/>
</dbReference>
<comment type="caution">
    <text evidence="15">The sequence shown here is derived from an EMBL/GenBank/DDBJ whole genome shotgun (WGS) entry which is preliminary data.</text>
</comment>
<dbReference type="InterPro" id="IPR036250">
    <property type="entry name" value="AcylCo_DH-like_C"/>
</dbReference>
<evidence type="ECO:0000256" key="2">
    <source>
        <dbReference type="ARBA" id="ARBA00009347"/>
    </source>
</evidence>
<dbReference type="PANTHER" id="PTHR42803:SF1">
    <property type="entry name" value="BROAD-SPECIFICITY LINEAR ACYL-COA DEHYDROGENASE FADE5"/>
    <property type="match status" value="1"/>
</dbReference>